<accession>E2C5E6</accession>
<keyword evidence="2" id="KW-0276">Fatty acid metabolism</keyword>
<dbReference type="SUPFAM" id="SSF51735">
    <property type="entry name" value="NAD(P)-binding Rossmann-fold domains"/>
    <property type="match status" value="1"/>
</dbReference>
<gene>
    <name evidence="6" type="ORF">EAI_16527</name>
</gene>
<evidence type="ECO:0000256" key="4">
    <source>
        <dbReference type="ARBA" id="ARBA00023098"/>
    </source>
</evidence>
<dbReference type="FunFam" id="1.10.540.10:FF:000012">
    <property type="entry name" value="Acyl-CoA dehydrogenase short/branched chain"/>
    <property type="match status" value="1"/>
</dbReference>
<dbReference type="EMBL" id="GL452770">
    <property type="protein sequence ID" value="EFN76879.1"/>
    <property type="molecule type" value="Genomic_DNA"/>
</dbReference>
<keyword evidence="3" id="KW-0560">Oxidoreductase</keyword>
<organism evidence="7">
    <name type="scientific">Harpegnathos saltator</name>
    <name type="common">Jerdon's jumping ant</name>
    <dbReference type="NCBI Taxonomy" id="610380"/>
    <lineage>
        <taxon>Eukaryota</taxon>
        <taxon>Metazoa</taxon>
        <taxon>Ecdysozoa</taxon>
        <taxon>Arthropoda</taxon>
        <taxon>Hexapoda</taxon>
        <taxon>Insecta</taxon>
        <taxon>Pterygota</taxon>
        <taxon>Neoptera</taxon>
        <taxon>Endopterygota</taxon>
        <taxon>Hymenoptera</taxon>
        <taxon>Apocrita</taxon>
        <taxon>Aculeata</taxon>
        <taxon>Formicoidea</taxon>
        <taxon>Formicidae</taxon>
        <taxon>Ponerinae</taxon>
        <taxon>Ponerini</taxon>
        <taxon>Harpegnathos</taxon>
    </lineage>
</organism>
<dbReference type="InterPro" id="IPR036291">
    <property type="entry name" value="NAD(P)-bd_dom_sf"/>
</dbReference>
<dbReference type="InterPro" id="IPR037069">
    <property type="entry name" value="AcylCoA_DH/ox_N_sf"/>
</dbReference>
<dbReference type="Proteomes" id="UP000008237">
    <property type="component" value="Unassembled WGS sequence"/>
</dbReference>
<dbReference type="InterPro" id="IPR002347">
    <property type="entry name" value="SDR_fam"/>
</dbReference>
<reference evidence="6 7" key="1">
    <citation type="journal article" date="2010" name="Science">
        <title>Genomic comparison of the ants Camponotus floridanus and Harpegnathos saltator.</title>
        <authorList>
            <person name="Bonasio R."/>
            <person name="Zhang G."/>
            <person name="Ye C."/>
            <person name="Mutti N.S."/>
            <person name="Fang X."/>
            <person name="Qin N."/>
            <person name="Donahue G."/>
            <person name="Yang P."/>
            <person name="Li Q."/>
            <person name="Li C."/>
            <person name="Zhang P."/>
            <person name="Huang Z."/>
            <person name="Berger S.L."/>
            <person name="Reinberg D."/>
            <person name="Wang J."/>
            <person name="Liebig J."/>
        </authorList>
    </citation>
    <scope>NUCLEOTIDE SEQUENCE [LARGE SCALE GENOMIC DNA]</scope>
    <source>
        <strain evidence="6 7">R22 G/1</strain>
    </source>
</reference>
<dbReference type="STRING" id="610380.E2C5E6"/>
<dbReference type="PANTHER" id="PTHR43884">
    <property type="entry name" value="ACYL-COA DEHYDROGENASE"/>
    <property type="match status" value="1"/>
</dbReference>
<evidence type="ECO:0000313" key="7">
    <source>
        <dbReference type="Proteomes" id="UP000008237"/>
    </source>
</evidence>
<dbReference type="AlphaFoldDB" id="E2C5E6"/>
<name>E2C5E6_HARSA</name>
<dbReference type="GO" id="GO:0003995">
    <property type="term" value="F:acyl-CoA dehydrogenase activity"/>
    <property type="evidence" value="ECO:0007669"/>
    <property type="project" value="TreeGrafter"/>
</dbReference>
<evidence type="ECO:0000259" key="5">
    <source>
        <dbReference type="Pfam" id="PF02771"/>
    </source>
</evidence>
<dbReference type="OrthoDB" id="10262177at2759"/>
<comment type="pathway">
    <text evidence="1">Lipid metabolism.</text>
</comment>
<dbReference type="Gene3D" id="3.40.50.720">
    <property type="entry name" value="NAD(P)-binding Rossmann-like Domain"/>
    <property type="match status" value="1"/>
</dbReference>
<evidence type="ECO:0000256" key="1">
    <source>
        <dbReference type="ARBA" id="ARBA00005189"/>
    </source>
</evidence>
<dbReference type="InterPro" id="IPR009100">
    <property type="entry name" value="AcylCoA_DH/oxidase_NM_dom_sf"/>
</dbReference>
<proteinExistence type="predicted"/>
<evidence type="ECO:0000256" key="3">
    <source>
        <dbReference type="ARBA" id="ARBA00023002"/>
    </source>
</evidence>
<dbReference type="SUPFAM" id="SSF56645">
    <property type="entry name" value="Acyl-CoA dehydrogenase NM domain-like"/>
    <property type="match status" value="1"/>
</dbReference>
<dbReference type="Pfam" id="PF02771">
    <property type="entry name" value="Acyl-CoA_dh_N"/>
    <property type="match status" value="1"/>
</dbReference>
<sequence>MFPCVRQLVLRSMQRKSTATFKFHSSATRLHQCTGPLTQFTDDELMTKEAVAKLAREEIAPLVRKMEKDGKIDDGLLAKFFENGLMGIEIPTEYGGTGSNFMSTILTIEEISKVDAAMAISIDIQNTLINSLILKIGSEEQKRKTCTCAMDNVQDKTVLITGGVGGLGSEFVKIVLENGAKKVAIVDLPTSQNRAKVAEFERKYGKSRVAFFPCDITKVKEYEETFKKIVDAFG</sequence>
<dbReference type="Gene3D" id="1.10.540.10">
    <property type="entry name" value="Acyl-CoA dehydrogenase/oxidase, N-terminal domain"/>
    <property type="match status" value="1"/>
</dbReference>
<dbReference type="InterPro" id="IPR013786">
    <property type="entry name" value="AcylCoA_DH/ox_N"/>
</dbReference>
<dbReference type="InParanoid" id="E2C5E6"/>
<dbReference type="GO" id="GO:0005739">
    <property type="term" value="C:mitochondrion"/>
    <property type="evidence" value="ECO:0007669"/>
    <property type="project" value="TreeGrafter"/>
</dbReference>
<dbReference type="GO" id="GO:0050660">
    <property type="term" value="F:flavin adenine dinucleotide binding"/>
    <property type="evidence" value="ECO:0007669"/>
    <property type="project" value="InterPro"/>
</dbReference>
<dbReference type="Pfam" id="PF00106">
    <property type="entry name" value="adh_short"/>
    <property type="match status" value="1"/>
</dbReference>
<keyword evidence="7" id="KW-1185">Reference proteome</keyword>
<dbReference type="GO" id="GO:0006631">
    <property type="term" value="P:fatty acid metabolic process"/>
    <property type="evidence" value="ECO:0007669"/>
    <property type="project" value="UniProtKB-KW"/>
</dbReference>
<protein>
    <submittedName>
        <fullName evidence="6">Short/branched chain specific acyl-CoA dehydrogenase, mitochondrial</fullName>
    </submittedName>
</protein>
<evidence type="ECO:0000313" key="6">
    <source>
        <dbReference type="EMBL" id="EFN76879.1"/>
    </source>
</evidence>
<evidence type="ECO:0000256" key="2">
    <source>
        <dbReference type="ARBA" id="ARBA00022832"/>
    </source>
</evidence>
<feature type="domain" description="Acyl-CoA dehydrogenase/oxidase N-terminal" evidence="5">
    <location>
        <begin position="41"/>
        <end position="145"/>
    </location>
</feature>
<keyword evidence="4" id="KW-0443">Lipid metabolism</keyword>
<dbReference type="PANTHER" id="PTHR43884:SF1">
    <property type="entry name" value="SHORT_BRANCHED CHAIN SPECIFIC ACYL-COA DEHYDROGENASE, MITOCHONDRIAL"/>
    <property type="match status" value="1"/>
</dbReference>